<dbReference type="SUPFAM" id="SSF47413">
    <property type="entry name" value="lambda repressor-like DNA-binding domains"/>
    <property type="match status" value="1"/>
</dbReference>
<keyword evidence="1" id="KW-0238">DNA-binding</keyword>
<organism evidence="3 4">
    <name type="scientific">Candidatus Phycosocius spiralis</name>
    <dbReference type="NCBI Taxonomy" id="2815099"/>
    <lineage>
        <taxon>Bacteria</taxon>
        <taxon>Pseudomonadati</taxon>
        <taxon>Pseudomonadota</taxon>
        <taxon>Alphaproteobacteria</taxon>
        <taxon>Caulobacterales</taxon>
        <taxon>Caulobacterales incertae sedis</taxon>
        <taxon>Candidatus Phycosocius</taxon>
    </lineage>
</organism>
<dbReference type="Pfam" id="PF01381">
    <property type="entry name" value="HTH_3"/>
    <property type="match status" value="1"/>
</dbReference>
<dbReference type="PANTHER" id="PTHR46558">
    <property type="entry name" value="TRACRIPTIONAL REGULATORY PROTEIN-RELATED-RELATED"/>
    <property type="match status" value="1"/>
</dbReference>
<feature type="domain" description="HTH cro/C1-type" evidence="2">
    <location>
        <begin position="12"/>
        <end position="66"/>
    </location>
</feature>
<comment type="caution">
    <text evidence="3">The sequence shown here is derived from an EMBL/GenBank/DDBJ whole genome shotgun (WGS) entry which is preliminary data.</text>
</comment>
<evidence type="ECO:0000259" key="2">
    <source>
        <dbReference type="PROSITE" id="PS50943"/>
    </source>
</evidence>
<reference evidence="3" key="2">
    <citation type="journal article" date="2023" name="ISME Commun">
        <title>Characterization of a bloom-associated alphaproteobacterial lineage, 'Candidatus Phycosocius': insights into freshwater algal-bacterial interactions.</title>
        <authorList>
            <person name="Tanabe Y."/>
            <person name="Yamaguchi H."/>
            <person name="Yoshida M."/>
            <person name="Kai A."/>
            <person name="Okazaki Y."/>
        </authorList>
    </citation>
    <scope>NUCLEOTIDE SEQUENCE</scope>
    <source>
        <strain evidence="3">BOTRYCO-1</strain>
    </source>
</reference>
<proteinExistence type="predicted"/>
<dbReference type="InterPro" id="IPR001387">
    <property type="entry name" value="Cro/C1-type_HTH"/>
</dbReference>
<dbReference type="PROSITE" id="PS50943">
    <property type="entry name" value="HTH_CROC1"/>
    <property type="match status" value="1"/>
</dbReference>
<evidence type="ECO:0000256" key="1">
    <source>
        <dbReference type="ARBA" id="ARBA00023125"/>
    </source>
</evidence>
<dbReference type="CDD" id="cd00093">
    <property type="entry name" value="HTH_XRE"/>
    <property type="match status" value="1"/>
</dbReference>
<dbReference type="PANTHER" id="PTHR46558:SF4">
    <property type="entry name" value="DNA-BIDING PHAGE PROTEIN"/>
    <property type="match status" value="1"/>
</dbReference>
<gene>
    <name evidence="3" type="ORF">PsB1_1433</name>
</gene>
<evidence type="ECO:0000313" key="3">
    <source>
        <dbReference type="EMBL" id="GIU67279.1"/>
    </source>
</evidence>
<name>A0ABQ4PWA2_9PROT</name>
<dbReference type="InterPro" id="IPR010982">
    <property type="entry name" value="Lambda_DNA-bd_dom_sf"/>
</dbReference>
<protein>
    <submittedName>
        <fullName evidence="3">Transcriptional regulator</fullName>
    </submittedName>
</protein>
<dbReference type="EMBL" id="BPFZ01000008">
    <property type="protein sequence ID" value="GIU67279.1"/>
    <property type="molecule type" value="Genomic_DNA"/>
</dbReference>
<dbReference type="SMART" id="SM00530">
    <property type="entry name" value="HTH_XRE"/>
    <property type="match status" value="1"/>
</dbReference>
<dbReference type="Gene3D" id="1.10.260.40">
    <property type="entry name" value="lambda repressor-like DNA-binding domains"/>
    <property type="match status" value="1"/>
</dbReference>
<sequence length="78" mass="8829">MNVGKGRVLNQLRMLRTQHGLTQQEFASLVGATRQTIVAVEAEKYAPSLELAFRIARVLGVPFETVFQFKDEEVKPRL</sequence>
<keyword evidence="4" id="KW-1185">Reference proteome</keyword>
<dbReference type="Proteomes" id="UP001161064">
    <property type="component" value="Unassembled WGS sequence"/>
</dbReference>
<dbReference type="RefSeq" id="WP_284360108.1">
    <property type="nucleotide sequence ID" value="NZ_BPFZ01000008.1"/>
</dbReference>
<accession>A0ABQ4PWA2</accession>
<reference evidence="3" key="1">
    <citation type="submission" date="2021-05" db="EMBL/GenBank/DDBJ databases">
        <authorList>
            <person name="Tanabe Y."/>
        </authorList>
    </citation>
    <scope>NUCLEOTIDE SEQUENCE</scope>
    <source>
        <strain evidence="3">BOTRYCO-1</strain>
    </source>
</reference>
<evidence type="ECO:0000313" key="4">
    <source>
        <dbReference type="Proteomes" id="UP001161064"/>
    </source>
</evidence>